<accession>A0A7L4PE69</accession>
<name>A0A7L4PE69_9CREN</name>
<dbReference type="EMBL" id="JAAVJF010000004">
    <property type="protein sequence ID" value="NYR16170.1"/>
    <property type="molecule type" value="Genomic_DNA"/>
</dbReference>
<evidence type="ECO:0000313" key="2">
    <source>
        <dbReference type="Proteomes" id="UP000554766"/>
    </source>
</evidence>
<dbReference type="RefSeq" id="WP_011901753.1">
    <property type="nucleotide sequence ID" value="NZ_JAAVJF010000004.1"/>
</dbReference>
<sequence length="295" mass="33632">MDFRCHRRGCTAKDHREELEYCAANFGLERVRKALVEASPDHMALLQKFFLNWVNTKNPIYMFLSGSLVVECLWEEPLCASLEAMSRAGLAEKSGVAYYLPHTLLASEVLENLPLPEVSEEDYEIKKFYTVSLKGISGEADIIQALADFIEAASVFLGKRLSKVIRGVPYVPQLANKYTDKIDILLRGVDGTLTGFGYVDVTKTAHLGFSMAKTFLLYGLDRVVLLHPYVDQSFHRDVANRIRNRWDVSEVGYAVINPMEEELYLFKLPHQNRYLRMSISAHRYAAAIRHYIETL</sequence>
<gene>
    <name evidence="1" type="ORF">HC235_09560</name>
</gene>
<keyword evidence="2" id="KW-1185">Reference proteome</keyword>
<dbReference type="AlphaFoldDB" id="A0A7L4PE69"/>
<dbReference type="Proteomes" id="UP000554766">
    <property type="component" value="Unassembled WGS sequence"/>
</dbReference>
<comment type="caution">
    <text evidence="1">The sequence shown here is derived from an EMBL/GenBank/DDBJ whole genome shotgun (WGS) entry which is preliminary data.</text>
</comment>
<dbReference type="OMA" id="FHREVAN"/>
<dbReference type="GeneID" id="5054753"/>
<evidence type="ECO:0000313" key="1">
    <source>
        <dbReference type="EMBL" id="NYR16170.1"/>
    </source>
</evidence>
<protein>
    <submittedName>
        <fullName evidence="1">Uncharacterized protein</fullName>
    </submittedName>
</protein>
<reference evidence="1 2" key="1">
    <citation type="journal article" date="2020" name="Nat. Commun.">
        <title>The structures of two archaeal type IV pili illuminate evolutionary relationships.</title>
        <authorList>
            <person name="Wang F."/>
            <person name="Baquero D.P."/>
            <person name="Su Z."/>
            <person name="Beltran L.C."/>
            <person name="Prangishvili D."/>
            <person name="Krupovic M."/>
            <person name="Egelman E.H."/>
        </authorList>
    </citation>
    <scope>NUCLEOTIDE SEQUENCE [LARGE SCALE GENOMIC DNA]</scope>
    <source>
        <strain evidence="1 2">2GA</strain>
    </source>
</reference>
<proteinExistence type="predicted"/>
<organism evidence="1 2">
    <name type="scientific">Pyrobaculum arsenaticum</name>
    <dbReference type="NCBI Taxonomy" id="121277"/>
    <lineage>
        <taxon>Archaea</taxon>
        <taxon>Thermoproteota</taxon>
        <taxon>Thermoprotei</taxon>
        <taxon>Thermoproteales</taxon>
        <taxon>Thermoproteaceae</taxon>
        <taxon>Pyrobaculum</taxon>
    </lineage>
</organism>